<reference evidence="10" key="1">
    <citation type="journal article" date="2023" name="Insect Mol. Biol.">
        <title>Genome sequencing provides insights into the evolution of gene families encoding plant cell wall-degrading enzymes in longhorned beetles.</title>
        <authorList>
            <person name="Shin N.R."/>
            <person name="Okamura Y."/>
            <person name="Kirsch R."/>
            <person name="Pauchet Y."/>
        </authorList>
    </citation>
    <scope>NUCLEOTIDE SEQUENCE</scope>
    <source>
        <strain evidence="10">MMC_N1</strain>
    </source>
</reference>
<keyword evidence="3" id="KW-0677">Repeat</keyword>
<name>A0ABQ9J736_9CUCU</name>
<comment type="subcellular location">
    <subcellularLocation>
        <location evidence="1">Nucleus</location>
    </subcellularLocation>
</comment>
<organism evidence="10 11">
    <name type="scientific">Molorchus minor</name>
    <dbReference type="NCBI Taxonomy" id="1323400"/>
    <lineage>
        <taxon>Eukaryota</taxon>
        <taxon>Metazoa</taxon>
        <taxon>Ecdysozoa</taxon>
        <taxon>Arthropoda</taxon>
        <taxon>Hexapoda</taxon>
        <taxon>Insecta</taxon>
        <taxon>Pterygota</taxon>
        <taxon>Neoptera</taxon>
        <taxon>Endopterygota</taxon>
        <taxon>Coleoptera</taxon>
        <taxon>Polyphaga</taxon>
        <taxon>Cucujiformia</taxon>
        <taxon>Chrysomeloidea</taxon>
        <taxon>Cerambycidae</taxon>
        <taxon>Lamiinae</taxon>
        <taxon>Monochamini</taxon>
        <taxon>Molorchus</taxon>
    </lineage>
</organism>
<proteinExistence type="predicted"/>
<evidence type="ECO:0000259" key="9">
    <source>
        <dbReference type="PROSITE" id="PS50157"/>
    </source>
</evidence>
<keyword evidence="5" id="KW-0862">Zinc</keyword>
<evidence type="ECO:0000256" key="7">
    <source>
        <dbReference type="ARBA" id="ARBA00023242"/>
    </source>
</evidence>
<comment type="caution">
    <text evidence="10">The sequence shown here is derived from an EMBL/GenBank/DDBJ whole genome shotgun (WGS) entry which is preliminary data.</text>
</comment>
<evidence type="ECO:0000256" key="2">
    <source>
        <dbReference type="ARBA" id="ARBA00022723"/>
    </source>
</evidence>
<evidence type="ECO:0000313" key="10">
    <source>
        <dbReference type="EMBL" id="KAJ8973966.1"/>
    </source>
</evidence>
<evidence type="ECO:0000256" key="4">
    <source>
        <dbReference type="ARBA" id="ARBA00022771"/>
    </source>
</evidence>
<evidence type="ECO:0000313" key="11">
    <source>
        <dbReference type="Proteomes" id="UP001162164"/>
    </source>
</evidence>
<dbReference type="SMART" id="SM00355">
    <property type="entry name" value="ZnF_C2H2"/>
    <property type="match status" value="3"/>
</dbReference>
<keyword evidence="7" id="KW-0539">Nucleus</keyword>
<feature type="domain" description="C2H2-type" evidence="9">
    <location>
        <begin position="109"/>
        <end position="136"/>
    </location>
</feature>
<accession>A0ABQ9J736</accession>
<dbReference type="EMBL" id="JAPWTJ010001075">
    <property type="protein sequence ID" value="KAJ8973966.1"/>
    <property type="molecule type" value="Genomic_DNA"/>
</dbReference>
<evidence type="ECO:0000256" key="3">
    <source>
        <dbReference type="ARBA" id="ARBA00022737"/>
    </source>
</evidence>
<gene>
    <name evidence="10" type="ORF">NQ317_001372</name>
</gene>
<keyword evidence="4 8" id="KW-0863">Zinc-finger</keyword>
<dbReference type="Proteomes" id="UP001162164">
    <property type="component" value="Unassembled WGS sequence"/>
</dbReference>
<evidence type="ECO:0000256" key="1">
    <source>
        <dbReference type="ARBA" id="ARBA00004123"/>
    </source>
</evidence>
<protein>
    <recommendedName>
        <fullName evidence="9">C2H2-type domain-containing protein</fullName>
    </recommendedName>
</protein>
<dbReference type="InterPro" id="IPR036236">
    <property type="entry name" value="Znf_C2H2_sf"/>
</dbReference>
<dbReference type="PANTHER" id="PTHR24392">
    <property type="entry name" value="ZINC FINGER PROTEIN"/>
    <property type="match status" value="1"/>
</dbReference>
<evidence type="ECO:0000256" key="6">
    <source>
        <dbReference type="ARBA" id="ARBA00023125"/>
    </source>
</evidence>
<evidence type="ECO:0000256" key="5">
    <source>
        <dbReference type="ARBA" id="ARBA00022833"/>
    </source>
</evidence>
<sequence length="218" mass="25821">MRNAHFGKKMKNQIKQNFVRLDSSEQYKPVKSEMCQYQTGHAENLKKRLVGREDISKCSSLTHRALEVRGTFPKCSCINVKCVNIRQNAGKTLKNIFLVHKDISEVQMYKCETCEFQTKHKENLKQHVLVHRDISEVQTYKCEVCNYQTKYKGCLKRHLLESKDISELQLFKCEMCEYQTARREYFKKHLLGHKDISEIQRLFKCETCEYQTRYSNGS</sequence>
<keyword evidence="2" id="KW-0479">Metal-binding</keyword>
<dbReference type="Gene3D" id="3.30.160.60">
    <property type="entry name" value="Classic Zinc Finger"/>
    <property type="match status" value="2"/>
</dbReference>
<keyword evidence="11" id="KW-1185">Reference proteome</keyword>
<dbReference type="PROSITE" id="PS50157">
    <property type="entry name" value="ZINC_FINGER_C2H2_2"/>
    <property type="match status" value="1"/>
</dbReference>
<dbReference type="SUPFAM" id="SSF57667">
    <property type="entry name" value="beta-beta-alpha zinc fingers"/>
    <property type="match status" value="1"/>
</dbReference>
<evidence type="ECO:0000256" key="8">
    <source>
        <dbReference type="PROSITE-ProRule" id="PRU00042"/>
    </source>
</evidence>
<dbReference type="InterPro" id="IPR013087">
    <property type="entry name" value="Znf_C2H2_type"/>
</dbReference>
<keyword evidence="6" id="KW-0238">DNA-binding</keyword>